<evidence type="ECO:0000256" key="4">
    <source>
        <dbReference type="ARBA" id="ARBA00022679"/>
    </source>
</evidence>
<proteinExistence type="inferred from homology"/>
<evidence type="ECO:0000256" key="1">
    <source>
        <dbReference type="ARBA" id="ARBA00009342"/>
    </source>
</evidence>
<dbReference type="CDD" id="cd04301">
    <property type="entry name" value="NAT_SF"/>
    <property type="match status" value="1"/>
</dbReference>
<feature type="domain" description="N-acetyltransferase" evidence="7">
    <location>
        <begin position="101"/>
        <end position="159"/>
    </location>
</feature>
<evidence type="ECO:0000256" key="6">
    <source>
        <dbReference type="ARBA" id="ARBA00049880"/>
    </source>
</evidence>
<dbReference type="Pfam" id="PF13508">
    <property type="entry name" value="Acetyltransf_7"/>
    <property type="match status" value="1"/>
</dbReference>
<accession>A0A5Q4ZY85</accession>
<comment type="catalytic activity">
    <reaction evidence="6">
        <text>glycyl-tRNA(Gly) + acetyl-CoA = N-acetylglycyl-tRNA(Gly) + CoA + H(+)</text>
        <dbReference type="Rhea" id="RHEA:81867"/>
        <dbReference type="Rhea" id="RHEA-COMP:9683"/>
        <dbReference type="Rhea" id="RHEA-COMP:19766"/>
        <dbReference type="ChEBI" id="CHEBI:15378"/>
        <dbReference type="ChEBI" id="CHEBI:57287"/>
        <dbReference type="ChEBI" id="CHEBI:57288"/>
        <dbReference type="ChEBI" id="CHEBI:78522"/>
        <dbReference type="ChEBI" id="CHEBI:232036"/>
    </reaction>
</comment>
<keyword evidence="8" id="KW-0614">Plasmid</keyword>
<comment type="similarity">
    <text evidence="1">Belongs to the acetyltransferase family. GNAT subfamily.</text>
</comment>
<evidence type="ECO:0000256" key="3">
    <source>
        <dbReference type="ARBA" id="ARBA00022649"/>
    </source>
</evidence>
<sequence>MDGNNEQYNVKFERFEPQKSYDWHNFDCGHEPFNEFLTNGGINSELERRITIPHLLLTNRDGETPKVIGYFTLASSSLEKRFYPISNNQKKKLPYKTVPTIIIGKLAVCKSVQGQGIGKRILAHALRTAYLQSRDVACLALYLNALSGKEEFYKKCGWIEVKDDPSGFIYPLKQYEDALKEKISKIKAS</sequence>
<dbReference type="RefSeq" id="WP_176453928.1">
    <property type="nucleotide sequence ID" value="NZ_LR721752.1"/>
</dbReference>
<evidence type="ECO:0000313" key="8">
    <source>
        <dbReference type="EMBL" id="VVV06831.1"/>
    </source>
</evidence>
<reference evidence="8" key="1">
    <citation type="submission" date="2019-09" db="EMBL/GenBank/DDBJ databases">
        <authorList>
            <person name="Hjerde E."/>
        </authorList>
    </citation>
    <scope>NUCLEOTIDE SEQUENCE [LARGE SCALE GENOMIC DNA]</scope>
    <source>
        <strain evidence="8">06/09/160</strain>
        <plasmid evidence="8">pAWOD_1</plasmid>
    </source>
</reference>
<geneLocation type="plasmid" evidence="8">
    <name>pAWOD_1</name>
</geneLocation>
<dbReference type="PANTHER" id="PTHR36449:SF1">
    <property type="entry name" value="ACETYLTRANSFERASE"/>
    <property type="match status" value="1"/>
</dbReference>
<keyword evidence="4" id="KW-0808">Transferase</keyword>
<organism evidence="8">
    <name type="scientific">Aliivibrio wodanis</name>
    <dbReference type="NCBI Taxonomy" id="80852"/>
    <lineage>
        <taxon>Bacteria</taxon>
        <taxon>Pseudomonadati</taxon>
        <taxon>Pseudomonadota</taxon>
        <taxon>Gammaproteobacteria</taxon>
        <taxon>Vibrionales</taxon>
        <taxon>Vibrionaceae</taxon>
        <taxon>Aliivibrio</taxon>
    </lineage>
</organism>
<gene>
    <name evidence="8" type="ORF">AW0309160_04325</name>
</gene>
<keyword evidence="5" id="KW-0012">Acyltransferase</keyword>
<dbReference type="Gene3D" id="3.40.630.30">
    <property type="match status" value="1"/>
</dbReference>
<dbReference type="InterPro" id="IPR016181">
    <property type="entry name" value="Acyl_CoA_acyltransferase"/>
</dbReference>
<dbReference type="InterPro" id="IPR000182">
    <property type="entry name" value="GNAT_dom"/>
</dbReference>
<evidence type="ECO:0000256" key="5">
    <source>
        <dbReference type="ARBA" id="ARBA00023315"/>
    </source>
</evidence>
<protein>
    <recommendedName>
        <fullName evidence="7">N-acetyltransferase domain-containing protein</fullName>
    </recommendedName>
</protein>
<keyword evidence="3" id="KW-1277">Toxin-antitoxin system</keyword>
<dbReference type="PANTHER" id="PTHR36449">
    <property type="entry name" value="ACETYLTRANSFERASE-RELATED"/>
    <property type="match status" value="1"/>
</dbReference>
<dbReference type="GO" id="GO:0016747">
    <property type="term" value="F:acyltransferase activity, transferring groups other than amino-acyl groups"/>
    <property type="evidence" value="ECO:0007669"/>
    <property type="project" value="InterPro"/>
</dbReference>
<keyword evidence="2" id="KW-0678">Repressor</keyword>
<name>A0A5Q4ZY85_9GAMM</name>
<evidence type="ECO:0000256" key="2">
    <source>
        <dbReference type="ARBA" id="ARBA00022491"/>
    </source>
</evidence>
<evidence type="ECO:0000259" key="7">
    <source>
        <dbReference type="Pfam" id="PF13508"/>
    </source>
</evidence>
<dbReference type="SUPFAM" id="SSF55729">
    <property type="entry name" value="Acyl-CoA N-acyltransferases (Nat)"/>
    <property type="match status" value="1"/>
</dbReference>
<dbReference type="EMBL" id="LR721752">
    <property type="protein sequence ID" value="VVV06831.1"/>
    <property type="molecule type" value="Genomic_DNA"/>
</dbReference>
<dbReference type="AlphaFoldDB" id="A0A5Q4ZY85"/>